<dbReference type="GO" id="GO:0071555">
    <property type="term" value="P:cell wall organization"/>
    <property type="evidence" value="ECO:0007669"/>
    <property type="project" value="UniProtKB-KW"/>
</dbReference>
<evidence type="ECO:0000313" key="12">
    <source>
        <dbReference type="EMBL" id="MBB4284598.1"/>
    </source>
</evidence>
<proteinExistence type="inferred from homology"/>
<feature type="active site" evidence="7">
    <location>
        <position position="128"/>
    </location>
</feature>
<keyword evidence="4" id="KW-0133">Cell shape</keyword>
<keyword evidence="12" id="KW-0121">Carboxypeptidase</keyword>
<feature type="active site" description="Proton acceptor" evidence="7">
    <location>
        <position position="71"/>
    </location>
</feature>
<evidence type="ECO:0000256" key="1">
    <source>
        <dbReference type="ARBA" id="ARBA00007164"/>
    </source>
</evidence>
<dbReference type="GO" id="GO:0009252">
    <property type="term" value="P:peptidoglycan biosynthetic process"/>
    <property type="evidence" value="ECO:0007669"/>
    <property type="project" value="UniProtKB-KW"/>
</dbReference>
<sequence>MSPALPRGRRPARGLAVLLLGLLAVLALLAAGPPARAFEDRTSSVVVDAASGVVLDAHKPNHLRYPASLTKMMTVLMLFRALDAGTVTPDTPVPISATAAAANPVKLGLAPGDSLTVAEAIPALIARSANDVAVAVAELLGGTEPLFAHEMTRVARADLGLTRTTFRNASGLPDDAHVTTARDMARLAVALWRDHRDRFDAFAVDPFAFRGRSLRSYNPLLRAYDGADGLKTGFTCAAGYNLAGTAMRDGRRVIAVVMGAASGADCLATIERLMDAGFARLSYVETATQRSGPAADGTPPPVVAPPGGPLRLAHLTTPRPLRGLPAPDVEGCGGLYTGGWAVTLGSFRSRGQARSLATRAARVYGGKPLTAPVGSGGLVRHHAFVAALSPGQARSICRQRRGRGDYCLVRSPKMMWAAMEAVQRLRRSMR</sequence>
<evidence type="ECO:0000256" key="10">
    <source>
        <dbReference type="SAM" id="MobiDB-lite"/>
    </source>
</evidence>
<dbReference type="InterPro" id="IPR012338">
    <property type="entry name" value="Beta-lactam/transpept-like"/>
</dbReference>
<evidence type="ECO:0000256" key="5">
    <source>
        <dbReference type="ARBA" id="ARBA00022984"/>
    </source>
</evidence>
<organism evidence="12 13">
    <name type="scientific">Roseospira goensis</name>
    <dbReference type="NCBI Taxonomy" id="391922"/>
    <lineage>
        <taxon>Bacteria</taxon>
        <taxon>Pseudomonadati</taxon>
        <taxon>Pseudomonadota</taxon>
        <taxon>Alphaproteobacteria</taxon>
        <taxon>Rhodospirillales</taxon>
        <taxon>Rhodospirillaceae</taxon>
        <taxon>Roseospira</taxon>
    </lineage>
</organism>
<keyword evidence="2" id="KW-0732">Signal</keyword>
<evidence type="ECO:0000256" key="8">
    <source>
        <dbReference type="PIRSR" id="PIRSR618044-2"/>
    </source>
</evidence>
<protein>
    <submittedName>
        <fullName evidence="12">D-alanyl-D-alanine carboxypeptidase</fullName>
        <ecNumber evidence="12">3.4.16.4</ecNumber>
    </submittedName>
</protein>
<dbReference type="Proteomes" id="UP000555728">
    <property type="component" value="Unassembled WGS sequence"/>
</dbReference>
<evidence type="ECO:0000256" key="9">
    <source>
        <dbReference type="RuleBase" id="RU004016"/>
    </source>
</evidence>
<accession>A0A7W6RWM1</accession>
<reference evidence="12 13" key="1">
    <citation type="submission" date="2020-08" db="EMBL/GenBank/DDBJ databases">
        <title>Genome sequencing of Purple Non-Sulfur Bacteria from various extreme environments.</title>
        <authorList>
            <person name="Mayer M."/>
        </authorList>
    </citation>
    <scope>NUCLEOTIDE SEQUENCE [LARGE SCALE GENOMIC DNA]</scope>
    <source>
        <strain evidence="12 13">JA135</strain>
    </source>
</reference>
<dbReference type="Gene3D" id="3.40.710.10">
    <property type="entry name" value="DD-peptidase/beta-lactamase superfamily"/>
    <property type="match status" value="1"/>
</dbReference>
<dbReference type="AlphaFoldDB" id="A0A7W6RWM1"/>
<keyword evidence="13" id="KW-1185">Reference proteome</keyword>
<dbReference type="GO" id="GO:0006508">
    <property type="term" value="P:proteolysis"/>
    <property type="evidence" value="ECO:0007669"/>
    <property type="project" value="InterPro"/>
</dbReference>
<comment type="similarity">
    <text evidence="1 9">Belongs to the peptidase S11 family.</text>
</comment>
<keyword evidence="5" id="KW-0573">Peptidoglycan synthesis</keyword>
<feature type="binding site" evidence="8">
    <location>
        <position position="231"/>
    </location>
    <ligand>
        <name>substrate</name>
    </ligand>
</feature>
<feature type="domain" description="Peptidase S11 D-alanyl-D-alanine carboxypeptidase A N-terminal" evidence="11">
    <location>
        <begin position="42"/>
        <end position="261"/>
    </location>
</feature>
<feature type="compositionally biased region" description="Pro residues" evidence="10">
    <location>
        <begin position="298"/>
        <end position="308"/>
    </location>
</feature>
<gene>
    <name evidence="12" type="ORF">GGD88_000305</name>
</gene>
<dbReference type="Pfam" id="PF00768">
    <property type="entry name" value="Peptidase_S11"/>
    <property type="match status" value="1"/>
</dbReference>
<evidence type="ECO:0000313" key="13">
    <source>
        <dbReference type="Proteomes" id="UP000555728"/>
    </source>
</evidence>
<dbReference type="InterPro" id="IPR001967">
    <property type="entry name" value="Peptidase_S11_N"/>
</dbReference>
<evidence type="ECO:0000259" key="11">
    <source>
        <dbReference type="Pfam" id="PF00768"/>
    </source>
</evidence>
<dbReference type="PANTHER" id="PTHR21581">
    <property type="entry name" value="D-ALANYL-D-ALANINE CARBOXYPEPTIDASE"/>
    <property type="match status" value="1"/>
</dbReference>
<dbReference type="EMBL" id="JACIGI010000002">
    <property type="protein sequence ID" value="MBB4284598.1"/>
    <property type="molecule type" value="Genomic_DNA"/>
</dbReference>
<feature type="region of interest" description="Disordered" evidence="10">
    <location>
        <begin position="289"/>
        <end position="319"/>
    </location>
</feature>
<dbReference type="PANTHER" id="PTHR21581:SF6">
    <property type="entry name" value="TRAFFICKING PROTEIN PARTICLE COMPLEX SUBUNIT 12"/>
    <property type="match status" value="1"/>
</dbReference>
<keyword evidence="12" id="KW-0645">Protease</keyword>
<dbReference type="InterPro" id="IPR018044">
    <property type="entry name" value="Peptidase_S11"/>
</dbReference>
<feature type="active site" description="Acyl-ester intermediate" evidence="7">
    <location>
        <position position="68"/>
    </location>
</feature>
<keyword evidence="6" id="KW-0961">Cell wall biogenesis/degradation</keyword>
<dbReference type="PRINTS" id="PR00725">
    <property type="entry name" value="DADACBPTASE1"/>
</dbReference>
<evidence type="ECO:0000256" key="4">
    <source>
        <dbReference type="ARBA" id="ARBA00022960"/>
    </source>
</evidence>
<dbReference type="GO" id="GO:0008360">
    <property type="term" value="P:regulation of cell shape"/>
    <property type="evidence" value="ECO:0007669"/>
    <property type="project" value="UniProtKB-KW"/>
</dbReference>
<evidence type="ECO:0000256" key="7">
    <source>
        <dbReference type="PIRSR" id="PIRSR618044-1"/>
    </source>
</evidence>
<dbReference type="EC" id="3.4.16.4" evidence="12"/>
<dbReference type="RefSeq" id="WP_184431080.1">
    <property type="nucleotide sequence ID" value="NZ_JACIGI010000002.1"/>
</dbReference>
<comment type="caution">
    <text evidence="12">The sequence shown here is derived from an EMBL/GenBank/DDBJ whole genome shotgun (WGS) entry which is preliminary data.</text>
</comment>
<dbReference type="SUPFAM" id="SSF56601">
    <property type="entry name" value="beta-lactamase/transpeptidase-like"/>
    <property type="match status" value="1"/>
</dbReference>
<dbReference type="GO" id="GO:0009002">
    <property type="term" value="F:serine-type D-Ala-D-Ala carboxypeptidase activity"/>
    <property type="evidence" value="ECO:0007669"/>
    <property type="project" value="UniProtKB-EC"/>
</dbReference>
<evidence type="ECO:0000256" key="6">
    <source>
        <dbReference type="ARBA" id="ARBA00023316"/>
    </source>
</evidence>
<keyword evidence="3 12" id="KW-0378">Hydrolase</keyword>
<evidence type="ECO:0000256" key="3">
    <source>
        <dbReference type="ARBA" id="ARBA00022801"/>
    </source>
</evidence>
<name>A0A7W6RWM1_9PROT</name>
<evidence type="ECO:0000256" key="2">
    <source>
        <dbReference type="ARBA" id="ARBA00022729"/>
    </source>
</evidence>